<comment type="caution">
    <text evidence="1">The sequence shown here is derived from an EMBL/GenBank/DDBJ whole genome shotgun (WGS) entry which is preliminary data.</text>
</comment>
<evidence type="ECO:0000313" key="2">
    <source>
        <dbReference type="Proteomes" id="UP000470213"/>
    </source>
</evidence>
<dbReference type="EMBL" id="JAAAWN010000054">
    <property type="protein sequence ID" value="NDV93225.1"/>
    <property type="molecule type" value="Genomic_DNA"/>
</dbReference>
<sequence length="111" mass="12699">MFKQKRQNRIPVSTKDTFCIPFNIHQKARNGYKVSENPVKPAIEFTATYEEALEKLRSYNIAGWRDYGKGNTQSARKAVGWVNLDDAKRLLDGSDDTKRVALYESLTDVVD</sequence>
<reference evidence="1 2" key="1">
    <citation type="submission" date="2020-01" db="EMBL/GenBank/DDBJ databases">
        <authorList>
            <person name="Chen J."/>
            <person name="Zhu S."/>
            <person name="Yang J."/>
        </authorList>
    </citation>
    <scope>NUCLEOTIDE SEQUENCE [LARGE SCALE GENOMIC DNA]</scope>
    <source>
        <strain evidence="1 2">345S023</strain>
    </source>
</reference>
<proteinExistence type="predicted"/>
<protein>
    <submittedName>
        <fullName evidence="1">Uncharacterized protein</fullName>
    </submittedName>
</protein>
<evidence type="ECO:0000313" key="1">
    <source>
        <dbReference type="EMBL" id="NDV93225.1"/>
    </source>
</evidence>
<accession>A0A7X5RN52</accession>
<dbReference type="Proteomes" id="UP000470213">
    <property type="component" value="Unassembled WGS sequence"/>
</dbReference>
<organism evidence="1 2">
    <name type="scientific">Alteromonas profundi</name>
    <dbReference type="NCBI Taxonomy" id="2696062"/>
    <lineage>
        <taxon>Bacteria</taxon>
        <taxon>Pseudomonadati</taxon>
        <taxon>Pseudomonadota</taxon>
        <taxon>Gammaproteobacteria</taxon>
        <taxon>Alteromonadales</taxon>
        <taxon>Alteromonadaceae</taxon>
        <taxon>Alteromonas/Salinimonas group</taxon>
        <taxon>Alteromonas</taxon>
    </lineage>
</organism>
<keyword evidence="2" id="KW-1185">Reference proteome</keyword>
<gene>
    <name evidence="1" type="ORF">GTH32_18810</name>
</gene>
<name>A0A7X5RN52_9ALTE</name>
<dbReference type="RefSeq" id="WP_163088697.1">
    <property type="nucleotide sequence ID" value="NZ_JAAAWN010000054.1"/>
</dbReference>
<dbReference type="AlphaFoldDB" id="A0A7X5RN52"/>